<sequence length="102" mass="11518">MASTSGSSMTELSSKAEIEKFDGTTSFAIRQVRMMAVLTKEGTKKALREKVKKPETITDAEWKDMDEKALSSIQLVLTSDVLREILEVKTTTEAWKKLENKY</sequence>
<dbReference type="EMBL" id="CM047901">
    <property type="protein sequence ID" value="KAJ0096622.1"/>
    <property type="molecule type" value="Genomic_DNA"/>
</dbReference>
<protein>
    <submittedName>
        <fullName evidence="1">Uncharacterized protein</fullName>
    </submittedName>
</protein>
<evidence type="ECO:0000313" key="1">
    <source>
        <dbReference type="EMBL" id="KAJ0096622.1"/>
    </source>
</evidence>
<keyword evidence="2" id="KW-1185">Reference proteome</keyword>
<organism evidence="1 2">
    <name type="scientific">Pistacia atlantica</name>
    <dbReference type="NCBI Taxonomy" id="434234"/>
    <lineage>
        <taxon>Eukaryota</taxon>
        <taxon>Viridiplantae</taxon>
        <taxon>Streptophyta</taxon>
        <taxon>Embryophyta</taxon>
        <taxon>Tracheophyta</taxon>
        <taxon>Spermatophyta</taxon>
        <taxon>Magnoliopsida</taxon>
        <taxon>eudicotyledons</taxon>
        <taxon>Gunneridae</taxon>
        <taxon>Pentapetalae</taxon>
        <taxon>rosids</taxon>
        <taxon>malvids</taxon>
        <taxon>Sapindales</taxon>
        <taxon>Anacardiaceae</taxon>
        <taxon>Pistacia</taxon>
    </lineage>
</organism>
<accession>A0ACC1BCP4</accession>
<proteinExistence type="predicted"/>
<comment type="caution">
    <text evidence="1">The sequence shown here is derived from an EMBL/GenBank/DDBJ whole genome shotgun (WGS) entry which is preliminary data.</text>
</comment>
<name>A0ACC1BCP4_9ROSI</name>
<reference evidence="2" key="1">
    <citation type="journal article" date="2023" name="G3 (Bethesda)">
        <title>Genome assembly and association tests identify interacting loci associated with vigor, precocity, and sex in interspecific pistachio rootstocks.</title>
        <authorList>
            <person name="Palmer W."/>
            <person name="Jacygrad E."/>
            <person name="Sagayaradj S."/>
            <person name="Cavanaugh K."/>
            <person name="Han R."/>
            <person name="Bertier L."/>
            <person name="Beede B."/>
            <person name="Kafkas S."/>
            <person name="Golino D."/>
            <person name="Preece J."/>
            <person name="Michelmore R."/>
        </authorList>
    </citation>
    <scope>NUCLEOTIDE SEQUENCE [LARGE SCALE GENOMIC DNA]</scope>
</reference>
<evidence type="ECO:0000313" key="2">
    <source>
        <dbReference type="Proteomes" id="UP001164250"/>
    </source>
</evidence>
<dbReference type="Proteomes" id="UP001164250">
    <property type="component" value="Chromosome 5"/>
</dbReference>
<gene>
    <name evidence="1" type="ORF">Patl1_27300</name>
</gene>